<dbReference type="Proteomes" id="UP000008144">
    <property type="component" value="Chromosome 8"/>
</dbReference>
<keyword evidence="1" id="KW-0805">Transcription regulation</keyword>
<feature type="compositionally biased region" description="Low complexity" evidence="4">
    <location>
        <begin position="391"/>
        <end position="406"/>
    </location>
</feature>
<sequence length="419" mass="46490">MSDDQCSVRANVTPLTTEDSESLRGLRDGKILESQSAFLELLYQFMRKRNTPIGRIPSLGFKKLDLWTFFKLSQEYGGYDMVTAKRLWKHVYDRMGGNPSCTSAATCTRKHFEKLLLPLEMHLRKTLRPKDNDLTKNKLDGEVEDVNSNSTTPLHISPQLRTFNGDAYFHNETSLHKPGKPATHSTATDQQSKRTEILVGKQQHYEKGATPLSSTNSTSCIAASVAPFVNFEALAHSVIRDELLANRGPHSSSQRHQNEHSLSPRPHDLTKTPDSHPASTRAETTRIITPSPSERQGVVTTVPSTQHSHFGPPLFSIRTRTHCPRSSGAPPPFVPTRSKPVQLLAEAGARLGGDNGEGSRSKPPMFDDKHDSERLAERHRNQQKRQFGEVSNPASSSPSSPKRPCPATSLTTPSPSNRR</sequence>
<feature type="compositionally biased region" description="Basic and acidic residues" evidence="4">
    <location>
        <begin position="265"/>
        <end position="274"/>
    </location>
</feature>
<name>F7B3A4_CIOIN</name>
<dbReference type="SMART" id="SM01014">
    <property type="entry name" value="ARID"/>
    <property type="match status" value="1"/>
</dbReference>
<feature type="region of interest" description="Disordered" evidence="4">
    <location>
        <begin position="248"/>
        <end position="337"/>
    </location>
</feature>
<dbReference type="InterPro" id="IPR051232">
    <property type="entry name" value="ARID/SWI1_ChromRemod"/>
</dbReference>
<dbReference type="InterPro" id="IPR001606">
    <property type="entry name" value="ARID_dom"/>
</dbReference>
<evidence type="ECO:0000313" key="6">
    <source>
        <dbReference type="Ensembl" id="ENSCINP00000024499.2"/>
    </source>
</evidence>
<dbReference type="InterPro" id="IPR036431">
    <property type="entry name" value="ARID_dom_sf"/>
</dbReference>
<reference evidence="6" key="2">
    <citation type="journal article" date="2008" name="Genome Biol.">
        <title>Improved genome assembly and evidence-based global gene model set for the chordate Ciona intestinalis: new insight into intron and operon populations.</title>
        <authorList>
            <person name="Satou Y."/>
            <person name="Mineta K."/>
            <person name="Ogasawara M."/>
            <person name="Sasakura Y."/>
            <person name="Shoguchi E."/>
            <person name="Ueno K."/>
            <person name="Yamada L."/>
            <person name="Matsumoto J."/>
            <person name="Wasserscheid J."/>
            <person name="Dewar K."/>
            <person name="Wiley G.B."/>
            <person name="Macmil S.L."/>
            <person name="Roe B.A."/>
            <person name="Zeller R.W."/>
            <person name="Hastings K.E."/>
            <person name="Lemaire P."/>
            <person name="Lindquist E."/>
            <person name="Endo T."/>
            <person name="Hotta K."/>
            <person name="Inaba K."/>
        </authorList>
    </citation>
    <scope>NUCLEOTIDE SEQUENCE [LARGE SCALE GENOMIC DNA]</scope>
    <source>
        <strain evidence="6">wild type</strain>
    </source>
</reference>
<dbReference type="PROSITE" id="PS51011">
    <property type="entry name" value="ARID"/>
    <property type="match status" value="1"/>
</dbReference>
<feature type="compositionally biased region" description="Polar residues" evidence="4">
    <location>
        <begin position="277"/>
        <end position="308"/>
    </location>
</feature>
<feature type="compositionally biased region" description="Basic and acidic residues" evidence="4">
    <location>
        <begin position="357"/>
        <end position="380"/>
    </location>
</feature>
<protein>
    <recommendedName>
        <fullName evidence="5">ARID domain-containing protein</fullName>
    </recommendedName>
</protein>
<dbReference type="CDD" id="cd16869">
    <property type="entry name" value="ARID_ARID5"/>
    <property type="match status" value="1"/>
</dbReference>
<feature type="domain" description="ARID" evidence="5">
    <location>
        <begin position="32"/>
        <end position="124"/>
    </location>
</feature>
<dbReference type="GO" id="GO:0003677">
    <property type="term" value="F:DNA binding"/>
    <property type="evidence" value="ECO:0007669"/>
    <property type="project" value="InterPro"/>
</dbReference>
<dbReference type="STRING" id="7719.ENSCINP00000024499"/>
<dbReference type="AlphaFoldDB" id="F7B3A4"/>
<dbReference type="SUPFAM" id="SSF46774">
    <property type="entry name" value="ARID-like"/>
    <property type="match status" value="1"/>
</dbReference>
<evidence type="ECO:0000256" key="2">
    <source>
        <dbReference type="ARBA" id="ARBA00023163"/>
    </source>
</evidence>
<evidence type="ECO:0000313" key="7">
    <source>
        <dbReference type="Proteomes" id="UP000008144"/>
    </source>
</evidence>
<organism evidence="6 7">
    <name type="scientific">Ciona intestinalis</name>
    <name type="common">Transparent sea squirt</name>
    <name type="synonym">Ascidia intestinalis</name>
    <dbReference type="NCBI Taxonomy" id="7719"/>
    <lineage>
        <taxon>Eukaryota</taxon>
        <taxon>Metazoa</taxon>
        <taxon>Chordata</taxon>
        <taxon>Tunicata</taxon>
        <taxon>Ascidiacea</taxon>
        <taxon>Phlebobranchia</taxon>
        <taxon>Cionidae</taxon>
        <taxon>Ciona</taxon>
    </lineage>
</organism>
<keyword evidence="7" id="KW-1185">Reference proteome</keyword>
<evidence type="ECO:0000256" key="4">
    <source>
        <dbReference type="SAM" id="MobiDB-lite"/>
    </source>
</evidence>
<dbReference type="SMART" id="SM00501">
    <property type="entry name" value="BRIGHT"/>
    <property type="match status" value="1"/>
</dbReference>
<accession>F7B3A4</accession>
<dbReference type="PANTHER" id="PTHR13964:SF44">
    <property type="entry name" value="ARID DOMAIN-CONTAINING PROTEIN"/>
    <property type="match status" value="1"/>
</dbReference>
<dbReference type="GeneTree" id="ENSGT00940000163584"/>
<reference evidence="6" key="4">
    <citation type="submission" date="2025-09" db="UniProtKB">
        <authorList>
            <consortium name="Ensembl"/>
        </authorList>
    </citation>
    <scope>IDENTIFICATION</scope>
</reference>
<dbReference type="EMBL" id="EAAA01002620">
    <property type="status" value="NOT_ANNOTATED_CDS"/>
    <property type="molecule type" value="Genomic_DNA"/>
</dbReference>
<dbReference type="OMA" id="DAYFHNE"/>
<evidence type="ECO:0000256" key="1">
    <source>
        <dbReference type="ARBA" id="ARBA00023015"/>
    </source>
</evidence>
<dbReference type="InParanoid" id="F7B3A4"/>
<dbReference type="Pfam" id="PF01388">
    <property type="entry name" value="ARID"/>
    <property type="match status" value="1"/>
</dbReference>
<dbReference type="Gene3D" id="1.10.150.60">
    <property type="entry name" value="ARID DNA-binding domain"/>
    <property type="match status" value="1"/>
</dbReference>
<feature type="compositionally biased region" description="Polar residues" evidence="4">
    <location>
        <begin position="408"/>
        <end position="419"/>
    </location>
</feature>
<reference evidence="7" key="1">
    <citation type="journal article" date="2002" name="Science">
        <title>The draft genome of Ciona intestinalis: insights into chordate and vertebrate origins.</title>
        <authorList>
            <person name="Dehal P."/>
            <person name="Satou Y."/>
            <person name="Campbell R.K."/>
            <person name="Chapman J."/>
            <person name="Degnan B."/>
            <person name="De Tomaso A."/>
            <person name="Davidson B."/>
            <person name="Di Gregorio A."/>
            <person name="Gelpke M."/>
            <person name="Goodstein D.M."/>
            <person name="Harafuji N."/>
            <person name="Hastings K.E."/>
            <person name="Ho I."/>
            <person name="Hotta K."/>
            <person name="Huang W."/>
            <person name="Kawashima T."/>
            <person name="Lemaire P."/>
            <person name="Martinez D."/>
            <person name="Meinertzhagen I.A."/>
            <person name="Necula S."/>
            <person name="Nonaka M."/>
            <person name="Putnam N."/>
            <person name="Rash S."/>
            <person name="Saiga H."/>
            <person name="Satake M."/>
            <person name="Terry A."/>
            <person name="Yamada L."/>
            <person name="Wang H.G."/>
            <person name="Awazu S."/>
            <person name="Azumi K."/>
            <person name="Boore J."/>
            <person name="Branno M."/>
            <person name="Chin-Bow S."/>
            <person name="DeSantis R."/>
            <person name="Doyle S."/>
            <person name="Francino P."/>
            <person name="Keys D.N."/>
            <person name="Haga S."/>
            <person name="Hayashi H."/>
            <person name="Hino K."/>
            <person name="Imai K.S."/>
            <person name="Inaba K."/>
            <person name="Kano S."/>
            <person name="Kobayashi K."/>
            <person name="Kobayashi M."/>
            <person name="Lee B.I."/>
            <person name="Makabe K.W."/>
            <person name="Manohar C."/>
            <person name="Matassi G."/>
            <person name="Medina M."/>
            <person name="Mochizuki Y."/>
            <person name="Mount S."/>
            <person name="Morishita T."/>
            <person name="Miura S."/>
            <person name="Nakayama A."/>
            <person name="Nishizaka S."/>
            <person name="Nomoto H."/>
            <person name="Ohta F."/>
            <person name="Oishi K."/>
            <person name="Rigoutsos I."/>
            <person name="Sano M."/>
            <person name="Sasaki A."/>
            <person name="Sasakura Y."/>
            <person name="Shoguchi E."/>
            <person name="Shin-i T."/>
            <person name="Spagnuolo A."/>
            <person name="Stainier D."/>
            <person name="Suzuki M.M."/>
            <person name="Tassy O."/>
            <person name="Takatori N."/>
            <person name="Tokuoka M."/>
            <person name="Yagi K."/>
            <person name="Yoshizaki F."/>
            <person name="Wada S."/>
            <person name="Zhang C."/>
            <person name="Hyatt P.D."/>
            <person name="Larimer F."/>
            <person name="Detter C."/>
            <person name="Doggett N."/>
            <person name="Glavina T."/>
            <person name="Hawkins T."/>
            <person name="Richardson P."/>
            <person name="Lucas S."/>
            <person name="Kohara Y."/>
            <person name="Levine M."/>
            <person name="Satoh N."/>
            <person name="Rokhsar D.S."/>
        </authorList>
    </citation>
    <scope>NUCLEOTIDE SEQUENCE [LARGE SCALE GENOMIC DNA]</scope>
</reference>
<reference evidence="6" key="3">
    <citation type="submission" date="2025-08" db="UniProtKB">
        <authorList>
            <consortium name="Ensembl"/>
        </authorList>
    </citation>
    <scope>IDENTIFICATION</scope>
</reference>
<evidence type="ECO:0000256" key="3">
    <source>
        <dbReference type="ARBA" id="ARBA00023242"/>
    </source>
</evidence>
<dbReference type="Ensembl" id="ENSCINT00000024745.2">
    <property type="protein sequence ID" value="ENSCINP00000024499.2"/>
    <property type="gene ID" value="ENSCING00000013307.2"/>
</dbReference>
<feature type="region of interest" description="Disordered" evidence="4">
    <location>
        <begin position="170"/>
        <end position="192"/>
    </location>
</feature>
<evidence type="ECO:0000259" key="5">
    <source>
        <dbReference type="PROSITE" id="PS51011"/>
    </source>
</evidence>
<keyword evidence="2" id="KW-0804">Transcription</keyword>
<keyword evidence="3" id="KW-0539">Nucleus</keyword>
<dbReference type="HOGENOM" id="CLU_656465_0_0_1"/>
<dbReference type="PANTHER" id="PTHR13964">
    <property type="entry name" value="RBP-RELATED"/>
    <property type="match status" value="1"/>
</dbReference>
<feature type="region of interest" description="Disordered" evidence="4">
    <location>
        <begin position="350"/>
        <end position="419"/>
    </location>
</feature>
<proteinExistence type="predicted"/>